<evidence type="ECO:0000259" key="5">
    <source>
        <dbReference type="PROSITE" id="PS51078"/>
    </source>
</evidence>
<feature type="domain" description="HTH iclR-type" evidence="4">
    <location>
        <begin position="35"/>
        <end position="95"/>
    </location>
</feature>
<evidence type="ECO:0000256" key="2">
    <source>
        <dbReference type="ARBA" id="ARBA00023125"/>
    </source>
</evidence>
<dbReference type="InterPro" id="IPR036388">
    <property type="entry name" value="WH-like_DNA-bd_sf"/>
</dbReference>
<dbReference type="RefSeq" id="WP_343888486.1">
    <property type="nucleotide sequence ID" value="NZ_BAAAEH010000009.1"/>
</dbReference>
<dbReference type="EMBL" id="JBDIME010000041">
    <property type="protein sequence ID" value="MEN2793216.1"/>
    <property type="molecule type" value="Genomic_DNA"/>
</dbReference>
<dbReference type="PANTHER" id="PTHR30136">
    <property type="entry name" value="HELIX-TURN-HELIX TRANSCRIPTIONAL REGULATOR, ICLR FAMILY"/>
    <property type="match status" value="1"/>
</dbReference>
<dbReference type="InterPro" id="IPR029016">
    <property type="entry name" value="GAF-like_dom_sf"/>
</dbReference>
<keyword evidence="7" id="KW-1185">Reference proteome</keyword>
<evidence type="ECO:0000313" key="7">
    <source>
        <dbReference type="Proteomes" id="UP001419910"/>
    </source>
</evidence>
<accession>A0ABU9YBZ4</accession>
<evidence type="ECO:0000259" key="4">
    <source>
        <dbReference type="PROSITE" id="PS51077"/>
    </source>
</evidence>
<sequence>MTAGGPIFETRTAPGVRQYGEEVDGIVGNERIAGASSISKAFSILDLFSAERPIYTADEITAALGCSRPQGYRYIRDLCQAGFLIRSASAYRLGARAIELDYIVRQSDPLLRAAGQTMREICEESGCDVLLTSLVGDRIITIHHERGTDPTTVSYSRGRVLPRFSGAGSKAIVAALPLGQQRSFFHQFLPLESHSSLGSTWEEARIALKDIKRRGIAISEGELEPENVGIAAAIPVEASGTYSSLVLVVGAARYRTTDPTSIARLVKAAALRVADQLRAAPLPQIAIRSAG</sequence>
<dbReference type="SMART" id="SM00346">
    <property type="entry name" value="HTH_ICLR"/>
    <property type="match status" value="1"/>
</dbReference>
<proteinExistence type="predicted"/>
<dbReference type="SUPFAM" id="SSF55781">
    <property type="entry name" value="GAF domain-like"/>
    <property type="match status" value="1"/>
</dbReference>
<evidence type="ECO:0000256" key="3">
    <source>
        <dbReference type="ARBA" id="ARBA00023163"/>
    </source>
</evidence>
<dbReference type="InterPro" id="IPR050707">
    <property type="entry name" value="HTH_MetabolicPath_Reg"/>
</dbReference>
<organism evidence="6 7">
    <name type="scientific">Sphingomonas oligophenolica</name>
    <dbReference type="NCBI Taxonomy" id="301154"/>
    <lineage>
        <taxon>Bacteria</taxon>
        <taxon>Pseudomonadati</taxon>
        <taxon>Pseudomonadota</taxon>
        <taxon>Alphaproteobacteria</taxon>
        <taxon>Sphingomonadales</taxon>
        <taxon>Sphingomonadaceae</taxon>
        <taxon>Sphingomonas</taxon>
    </lineage>
</organism>
<keyword evidence="2" id="KW-0238">DNA-binding</keyword>
<name>A0ABU9YBZ4_9SPHN</name>
<feature type="domain" description="IclR-ED" evidence="5">
    <location>
        <begin position="96"/>
        <end position="279"/>
    </location>
</feature>
<evidence type="ECO:0000256" key="1">
    <source>
        <dbReference type="ARBA" id="ARBA00023015"/>
    </source>
</evidence>
<dbReference type="PROSITE" id="PS51077">
    <property type="entry name" value="HTH_ICLR"/>
    <property type="match status" value="1"/>
</dbReference>
<dbReference type="Gene3D" id="3.30.450.40">
    <property type="match status" value="1"/>
</dbReference>
<protein>
    <submittedName>
        <fullName evidence="6">IclR family transcriptional regulator C-terminal domain-containing protein</fullName>
    </submittedName>
</protein>
<evidence type="ECO:0000313" key="6">
    <source>
        <dbReference type="EMBL" id="MEN2793216.1"/>
    </source>
</evidence>
<gene>
    <name evidence="6" type="ORF">ABC974_26570</name>
</gene>
<dbReference type="SUPFAM" id="SSF46785">
    <property type="entry name" value="Winged helix' DNA-binding domain"/>
    <property type="match status" value="1"/>
</dbReference>
<dbReference type="Pfam" id="PF01614">
    <property type="entry name" value="IclR_C"/>
    <property type="match status" value="1"/>
</dbReference>
<dbReference type="InterPro" id="IPR005471">
    <property type="entry name" value="Tscrpt_reg_IclR_N"/>
</dbReference>
<comment type="caution">
    <text evidence="6">The sequence shown here is derived from an EMBL/GenBank/DDBJ whole genome shotgun (WGS) entry which is preliminary data.</text>
</comment>
<dbReference type="PROSITE" id="PS51078">
    <property type="entry name" value="ICLR_ED"/>
    <property type="match status" value="1"/>
</dbReference>
<dbReference type="Gene3D" id="1.10.10.10">
    <property type="entry name" value="Winged helix-like DNA-binding domain superfamily/Winged helix DNA-binding domain"/>
    <property type="match status" value="1"/>
</dbReference>
<keyword evidence="1" id="KW-0805">Transcription regulation</keyword>
<dbReference type="PANTHER" id="PTHR30136:SF24">
    <property type="entry name" value="HTH-TYPE TRANSCRIPTIONAL REPRESSOR ALLR"/>
    <property type="match status" value="1"/>
</dbReference>
<dbReference type="InterPro" id="IPR036390">
    <property type="entry name" value="WH_DNA-bd_sf"/>
</dbReference>
<reference evidence="6 7" key="1">
    <citation type="submission" date="2024-05" db="EMBL/GenBank/DDBJ databases">
        <authorList>
            <person name="Liu Q."/>
            <person name="Xin Y.-H."/>
        </authorList>
    </citation>
    <scope>NUCLEOTIDE SEQUENCE [LARGE SCALE GENOMIC DNA]</scope>
    <source>
        <strain evidence="6 7">CGMCC 1.10181</strain>
    </source>
</reference>
<keyword evidence="3" id="KW-0804">Transcription</keyword>
<dbReference type="Pfam" id="PF09339">
    <property type="entry name" value="HTH_IclR"/>
    <property type="match status" value="1"/>
</dbReference>
<dbReference type="InterPro" id="IPR014757">
    <property type="entry name" value="Tscrpt_reg_IclR_C"/>
</dbReference>
<dbReference type="Proteomes" id="UP001419910">
    <property type="component" value="Unassembled WGS sequence"/>
</dbReference>